<protein>
    <recommendedName>
        <fullName evidence="4">DUF465 domain-containing protein</fullName>
    </recommendedName>
</protein>
<dbReference type="Pfam" id="PF04325">
    <property type="entry name" value="DUF465"/>
    <property type="match status" value="1"/>
</dbReference>
<feature type="region of interest" description="Disordered" evidence="1">
    <location>
        <begin position="1"/>
        <end position="38"/>
    </location>
</feature>
<dbReference type="Gene3D" id="6.10.280.50">
    <property type="match status" value="1"/>
</dbReference>
<reference evidence="2 3" key="1">
    <citation type="journal article" date="2010" name="J. Bacteriol.">
        <title>The genetic basis of laboratory adaptation in Caulobacter crescentus.</title>
        <authorList>
            <person name="Marks M.E."/>
            <person name="Castro-Rojas C.M."/>
            <person name="Teiling C."/>
            <person name="Du L."/>
            <person name="Kapatral V."/>
            <person name="Walunas T.L."/>
            <person name="Crosson S."/>
        </authorList>
    </citation>
    <scope>NUCLEOTIDE SEQUENCE [LARGE SCALE GENOMIC DNA]</scope>
    <source>
        <strain evidence="3">NA1000 / CB15N</strain>
    </source>
</reference>
<evidence type="ECO:0008006" key="4">
    <source>
        <dbReference type="Google" id="ProtNLM"/>
    </source>
</evidence>
<keyword evidence="3" id="KW-1185">Reference proteome</keyword>
<dbReference type="InterPro" id="IPR007420">
    <property type="entry name" value="DUF465"/>
</dbReference>
<dbReference type="HOGENOM" id="CLU_175516_2_0_5"/>
<proteinExistence type="predicted"/>
<accession>A0A0H3CD62</accession>
<name>A0A0H3CD62_CAUVN</name>
<evidence type="ECO:0000313" key="2">
    <source>
        <dbReference type="EMBL" id="ACL96865.2"/>
    </source>
</evidence>
<sequence>MAIESRIRELGSRHENLDRKIQEETNRPGSDGTALRELKRRKLRLKEEIEGLKARMH</sequence>
<dbReference type="OrthoDB" id="7173992at2"/>
<dbReference type="PATRIC" id="fig|565050.3.peg.3314"/>
<dbReference type="RefSeq" id="YP_002518773.2">
    <property type="nucleotide sequence ID" value="NC_011916.1"/>
</dbReference>
<dbReference type="RefSeq" id="WP_024265934.1">
    <property type="nucleotide sequence ID" value="NC_011916.1"/>
</dbReference>
<dbReference type="GeneID" id="7332074"/>
<evidence type="ECO:0000256" key="1">
    <source>
        <dbReference type="SAM" id="MobiDB-lite"/>
    </source>
</evidence>
<dbReference type="InterPro" id="IPR038444">
    <property type="entry name" value="DUF465_sf"/>
</dbReference>
<dbReference type="EMBL" id="CP001340">
    <property type="protein sequence ID" value="ACL96865.2"/>
    <property type="molecule type" value="Genomic_DNA"/>
</dbReference>
<organism evidence="2 3">
    <name type="scientific">Caulobacter vibrioides (strain NA1000 / CB15N)</name>
    <name type="common">Caulobacter crescentus</name>
    <dbReference type="NCBI Taxonomy" id="565050"/>
    <lineage>
        <taxon>Bacteria</taxon>
        <taxon>Pseudomonadati</taxon>
        <taxon>Pseudomonadota</taxon>
        <taxon>Alphaproteobacteria</taxon>
        <taxon>Caulobacterales</taxon>
        <taxon>Caulobacteraceae</taxon>
        <taxon>Caulobacter</taxon>
    </lineage>
</organism>
<gene>
    <name evidence="2" type="ordered locus">CCNA_03400</name>
</gene>
<evidence type="ECO:0000313" key="3">
    <source>
        <dbReference type="Proteomes" id="UP000001364"/>
    </source>
</evidence>
<feature type="compositionally biased region" description="Basic and acidic residues" evidence="1">
    <location>
        <begin position="1"/>
        <end position="26"/>
    </location>
</feature>
<dbReference type="AlphaFoldDB" id="A0A0H3CD62"/>
<dbReference type="Proteomes" id="UP000001364">
    <property type="component" value="Chromosome"/>
</dbReference>
<dbReference type="KEGG" id="ccs:CCNA_03400"/>